<evidence type="ECO:0000313" key="3">
    <source>
        <dbReference type="Proteomes" id="UP000831786"/>
    </source>
</evidence>
<keyword evidence="3" id="KW-1185">Reference proteome</keyword>
<dbReference type="EMBL" id="CP095045">
    <property type="protein sequence ID" value="UOQ55892.1"/>
    <property type="molecule type" value="Genomic_DNA"/>
</dbReference>
<name>A0ABY4FIZ7_9MICO</name>
<evidence type="ECO:0000256" key="1">
    <source>
        <dbReference type="SAM" id="Phobius"/>
    </source>
</evidence>
<feature type="transmembrane region" description="Helical" evidence="1">
    <location>
        <begin position="6"/>
        <end position="24"/>
    </location>
</feature>
<keyword evidence="1" id="KW-0472">Membrane</keyword>
<sequence length="107" mass="11522">MGSLGVWSTLLGAAVVLVCFLRFLRVLYRDGRLHAEELRAARGAQLPPLLILASVLGVEILVVDRFPALVAWIPSIISVTALLGAVLVVERARSAVLAHRRRDGESG</sequence>
<dbReference type="RefSeq" id="WP_244725955.1">
    <property type="nucleotide sequence ID" value="NZ_CP095045.1"/>
</dbReference>
<gene>
    <name evidence="2" type="ORF">MUN78_09240</name>
</gene>
<reference evidence="2 3" key="1">
    <citation type="submission" date="2022-04" db="EMBL/GenBank/DDBJ databases">
        <title>Leucobacter sp. isolated from rhizosphere of garlic.</title>
        <authorList>
            <person name="Won M."/>
            <person name="Lee C.-M."/>
            <person name="Woen H.-Y."/>
            <person name="Kwon S.-W."/>
        </authorList>
    </citation>
    <scope>NUCLEOTIDE SEQUENCE [LARGE SCALE GENOMIC DNA]</scope>
    <source>
        <strain evidence="2 3">H21R-40</strain>
    </source>
</reference>
<evidence type="ECO:0000313" key="2">
    <source>
        <dbReference type="EMBL" id="UOQ55892.1"/>
    </source>
</evidence>
<keyword evidence="1" id="KW-1133">Transmembrane helix</keyword>
<keyword evidence="1" id="KW-0812">Transmembrane</keyword>
<protein>
    <submittedName>
        <fullName evidence="2">Uncharacterized protein</fullName>
    </submittedName>
</protein>
<accession>A0ABY4FIZ7</accession>
<feature type="transmembrane region" description="Helical" evidence="1">
    <location>
        <begin position="69"/>
        <end position="89"/>
    </location>
</feature>
<organism evidence="2 3">
    <name type="scientific">Leucobacter allii</name>
    <dbReference type="NCBI Taxonomy" id="2932247"/>
    <lineage>
        <taxon>Bacteria</taxon>
        <taxon>Bacillati</taxon>
        <taxon>Actinomycetota</taxon>
        <taxon>Actinomycetes</taxon>
        <taxon>Micrococcales</taxon>
        <taxon>Microbacteriaceae</taxon>
        <taxon>Leucobacter</taxon>
    </lineage>
</organism>
<proteinExistence type="predicted"/>
<dbReference type="Proteomes" id="UP000831786">
    <property type="component" value="Chromosome"/>
</dbReference>
<feature type="transmembrane region" description="Helical" evidence="1">
    <location>
        <begin position="45"/>
        <end position="63"/>
    </location>
</feature>